<keyword evidence="3" id="KW-1185">Reference proteome</keyword>
<dbReference type="AlphaFoldDB" id="A0A9P3G8V3"/>
<organism evidence="2 3">
    <name type="scientific">Phanerochaete sordida</name>
    <dbReference type="NCBI Taxonomy" id="48140"/>
    <lineage>
        <taxon>Eukaryota</taxon>
        <taxon>Fungi</taxon>
        <taxon>Dikarya</taxon>
        <taxon>Basidiomycota</taxon>
        <taxon>Agaricomycotina</taxon>
        <taxon>Agaricomycetes</taxon>
        <taxon>Polyporales</taxon>
        <taxon>Phanerochaetaceae</taxon>
        <taxon>Phanerochaete</taxon>
    </lineage>
</organism>
<reference evidence="2 3" key="1">
    <citation type="submission" date="2021-08" db="EMBL/GenBank/DDBJ databases">
        <title>Draft Genome Sequence of Phanerochaete sordida strain YK-624.</title>
        <authorList>
            <person name="Mori T."/>
            <person name="Dohra H."/>
            <person name="Suzuki T."/>
            <person name="Kawagishi H."/>
            <person name="Hirai H."/>
        </authorList>
    </citation>
    <scope>NUCLEOTIDE SEQUENCE [LARGE SCALE GENOMIC DNA]</scope>
    <source>
        <strain evidence="2 3">YK-624</strain>
    </source>
</reference>
<evidence type="ECO:0000256" key="1">
    <source>
        <dbReference type="SAM" id="MobiDB-lite"/>
    </source>
</evidence>
<proteinExistence type="predicted"/>
<sequence length="84" mass="9083">MLTSTKTSTPADAAGEAQTVICSISPLAREPPTARTLAHQCEITNALGGAVGFGDYEHPPAFDARRKRHSHRRYAAHRGTRVSR</sequence>
<name>A0A9P3G8V3_9APHY</name>
<comment type="caution">
    <text evidence="2">The sequence shown here is derived from an EMBL/GenBank/DDBJ whole genome shotgun (WGS) entry which is preliminary data.</text>
</comment>
<gene>
    <name evidence="2" type="ORF">PsYK624_065590</name>
</gene>
<protein>
    <submittedName>
        <fullName evidence="2">Uncharacterized protein</fullName>
    </submittedName>
</protein>
<evidence type="ECO:0000313" key="3">
    <source>
        <dbReference type="Proteomes" id="UP000703269"/>
    </source>
</evidence>
<dbReference type="Proteomes" id="UP000703269">
    <property type="component" value="Unassembled WGS sequence"/>
</dbReference>
<feature type="compositionally biased region" description="Basic residues" evidence="1">
    <location>
        <begin position="65"/>
        <end position="84"/>
    </location>
</feature>
<dbReference type="EMBL" id="BPQB01000016">
    <property type="protein sequence ID" value="GJE90426.1"/>
    <property type="molecule type" value="Genomic_DNA"/>
</dbReference>
<evidence type="ECO:0000313" key="2">
    <source>
        <dbReference type="EMBL" id="GJE90426.1"/>
    </source>
</evidence>
<feature type="region of interest" description="Disordered" evidence="1">
    <location>
        <begin position="64"/>
        <end position="84"/>
    </location>
</feature>
<accession>A0A9P3G8V3</accession>